<dbReference type="CDD" id="cd05301">
    <property type="entry name" value="GDH"/>
    <property type="match status" value="1"/>
</dbReference>
<dbReference type="PANTHER" id="PTHR10996">
    <property type="entry name" value="2-HYDROXYACID DEHYDROGENASE-RELATED"/>
    <property type="match status" value="1"/>
</dbReference>
<gene>
    <name evidence="7" type="ORF">HYZ11_18545</name>
</gene>
<sequence length="331" mass="36274">MTAKPRVFLCSRIPDEAERYLRARTRLEVYPGEDLISREELLRAVREVDGLIPTVTERIDAEVMDAAPNLRVIANYGVGYNNIDVEAATGRGLPVTNTPEVLTEATADLAFSLILAASRRLGEGERYVRAGRWTGWKPTQLLGWDVYGKTLGIIGLGRIGQAVARRARGFSMKALYTDARRAPARLERELGVRYVPMASLLRQADIVTVHAPLMPETHHLINASVLRRMKRTAILVNAARGPIVDEKALAAALRSGQIAAAGLDVHEKEPSVHPDLLELENVVLLPHLGSATLETRTAMGLLAAKNCLAALAGKRPPCLVNPEAWRSRRRG</sequence>
<name>A0A932MQ66_UNCTE</name>
<evidence type="ECO:0000256" key="4">
    <source>
        <dbReference type="RuleBase" id="RU003719"/>
    </source>
</evidence>
<evidence type="ECO:0000256" key="1">
    <source>
        <dbReference type="ARBA" id="ARBA00005854"/>
    </source>
</evidence>
<dbReference type="PANTHER" id="PTHR10996:SF283">
    <property type="entry name" value="GLYOXYLATE_HYDROXYPYRUVATE REDUCTASE B"/>
    <property type="match status" value="1"/>
</dbReference>
<feature type="domain" description="D-isomer specific 2-hydroxyacid dehydrogenase NAD-binding" evidence="6">
    <location>
        <begin position="111"/>
        <end position="289"/>
    </location>
</feature>
<keyword evidence="3" id="KW-0520">NAD</keyword>
<dbReference type="FunFam" id="3.40.50.720:FF:000203">
    <property type="entry name" value="D-3-phosphoglycerate dehydrogenase (SerA)"/>
    <property type="match status" value="1"/>
</dbReference>
<dbReference type="SUPFAM" id="SSF51735">
    <property type="entry name" value="NAD(P)-binding Rossmann-fold domains"/>
    <property type="match status" value="1"/>
</dbReference>
<comment type="similarity">
    <text evidence="1 4">Belongs to the D-isomer specific 2-hydroxyacid dehydrogenase family.</text>
</comment>
<dbReference type="GO" id="GO:0005829">
    <property type="term" value="C:cytosol"/>
    <property type="evidence" value="ECO:0007669"/>
    <property type="project" value="TreeGrafter"/>
</dbReference>
<dbReference type="GO" id="GO:0016618">
    <property type="term" value="F:hydroxypyruvate reductase [NAD(P)H] activity"/>
    <property type="evidence" value="ECO:0007669"/>
    <property type="project" value="TreeGrafter"/>
</dbReference>
<dbReference type="InterPro" id="IPR050223">
    <property type="entry name" value="D-isomer_2-hydroxyacid_DH"/>
</dbReference>
<evidence type="ECO:0000313" key="8">
    <source>
        <dbReference type="Proteomes" id="UP000782312"/>
    </source>
</evidence>
<evidence type="ECO:0000256" key="2">
    <source>
        <dbReference type="ARBA" id="ARBA00023002"/>
    </source>
</evidence>
<keyword evidence="2 4" id="KW-0560">Oxidoreductase</keyword>
<dbReference type="InterPro" id="IPR006139">
    <property type="entry name" value="D-isomer_2_OHA_DH_cat_dom"/>
</dbReference>
<accession>A0A932MQ66</accession>
<dbReference type="PROSITE" id="PS00670">
    <property type="entry name" value="D_2_HYDROXYACID_DH_2"/>
    <property type="match status" value="1"/>
</dbReference>
<dbReference type="AlphaFoldDB" id="A0A932MQ66"/>
<protein>
    <submittedName>
        <fullName evidence="7">D-glycerate dehydrogenase</fullName>
    </submittedName>
</protein>
<dbReference type="Gene3D" id="3.40.50.720">
    <property type="entry name" value="NAD(P)-binding Rossmann-like Domain"/>
    <property type="match status" value="2"/>
</dbReference>
<dbReference type="GO" id="GO:0030267">
    <property type="term" value="F:glyoxylate reductase (NADPH) activity"/>
    <property type="evidence" value="ECO:0007669"/>
    <property type="project" value="TreeGrafter"/>
</dbReference>
<proteinExistence type="inferred from homology"/>
<organism evidence="7 8">
    <name type="scientific">Tectimicrobiota bacterium</name>
    <dbReference type="NCBI Taxonomy" id="2528274"/>
    <lineage>
        <taxon>Bacteria</taxon>
        <taxon>Pseudomonadati</taxon>
        <taxon>Nitrospinota/Tectimicrobiota group</taxon>
        <taxon>Candidatus Tectimicrobiota</taxon>
    </lineage>
</organism>
<dbReference type="GO" id="GO:0051287">
    <property type="term" value="F:NAD binding"/>
    <property type="evidence" value="ECO:0007669"/>
    <property type="project" value="InterPro"/>
</dbReference>
<dbReference type="Pfam" id="PF02826">
    <property type="entry name" value="2-Hacid_dh_C"/>
    <property type="match status" value="1"/>
</dbReference>
<feature type="domain" description="D-isomer specific 2-hydroxyacid dehydrogenase catalytic" evidence="5">
    <location>
        <begin position="7"/>
        <end position="321"/>
    </location>
</feature>
<dbReference type="SUPFAM" id="SSF52283">
    <property type="entry name" value="Formate/glycerate dehydrogenase catalytic domain-like"/>
    <property type="match status" value="1"/>
</dbReference>
<comment type="caution">
    <text evidence="7">The sequence shown here is derived from an EMBL/GenBank/DDBJ whole genome shotgun (WGS) entry which is preliminary data.</text>
</comment>
<reference evidence="7" key="1">
    <citation type="submission" date="2020-07" db="EMBL/GenBank/DDBJ databases">
        <title>Huge and variable diversity of episymbiotic CPR bacteria and DPANN archaea in groundwater ecosystems.</title>
        <authorList>
            <person name="He C.Y."/>
            <person name="Keren R."/>
            <person name="Whittaker M."/>
            <person name="Farag I.F."/>
            <person name="Doudna J."/>
            <person name="Cate J.H.D."/>
            <person name="Banfield J.F."/>
        </authorList>
    </citation>
    <scope>NUCLEOTIDE SEQUENCE</scope>
    <source>
        <strain evidence="7">NC_groundwater_763_Ag_S-0.2um_68_21</strain>
    </source>
</reference>
<dbReference type="InterPro" id="IPR036291">
    <property type="entry name" value="NAD(P)-bd_dom_sf"/>
</dbReference>
<dbReference type="Proteomes" id="UP000782312">
    <property type="component" value="Unassembled WGS sequence"/>
</dbReference>
<evidence type="ECO:0000313" key="7">
    <source>
        <dbReference type="EMBL" id="MBI3129613.1"/>
    </source>
</evidence>
<dbReference type="Pfam" id="PF00389">
    <property type="entry name" value="2-Hacid_dh"/>
    <property type="match status" value="1"/>
</dbReference>
<evidence type="ECO:0000256" key="3">
    <source>
        <dbReference type="ARBA" id="ARBA00023027"/>
    </source>
</evidence>
<evidence type="ECO:0000259" key="5">
    <source>
        <dbReference type="Pfam" id="PF00389"/>
    </source>
</evidence>
<dbReference type="PROSITE" id="PS00671">
    <property type="entry name" value="D_2_HYDROXYACID_DH_3"/>
    <property type="match status" value="1"/>
</dbReference>
<dbReference type="InterPro" id="IPR006140">
    <property type="entry name" value="D-isomer_DH_NAD-bd"/>
</dbReference>
<evidence type="ECO:0000259" key="6">
    <source>
        <dbReference type="Pfam" id="PF02826"/>
    </source>
</evidence>
<dbReference type="InterPro" id="IPR029753">
    <property type="entry name" value="D-isomer_DH_CS"/>
</dbReference>
<dbReference type="EMBL" id="JACPUR010000041">
    <property type="protein sequence ID" value="MBI3129613.1"/>
    <property type="molecule type" value="Genomic_DNA"/>
</dbReference>